<accession>A0ABM7YM09</accession>
<name>A0ABM7YM09_9BURK</name>
<evidence type="ECO:0000313" key="2">
    <source>
        <dbReference type="Proteomes" id="UP001057498"/>
    </source>
</evidence>
<dbReference type="SUPFAM" id="SSF50969">
    <property type="entry name" value="YVTN repeat-like/Quinoprotein amine dehydrogenase"/>
    <property type="match status" value="1"/>
</dbReference>
<evidence type="ECO:0000313" key="1">
    <source>
        <dbReference type="EMBL" id="BDI05480.1"/>
    </source>
</evidence>
<proteinExistence type="predicted"/>
<organism evidence="1 2">
    <name type="scientific">Sphaerotilus microaerophilus</name>
    <dbReference type="NCBI Taxonomy" id="2914710"/>
    <lineage>
        <taxon>Bacteria</taxon>
        <taxon>Pseudomonadati</taxon>
        <taxon>Pseudomonadota</taxon>
        <taxon>Betaproteobacteria</taxon>
        <taxon>Burkholderiales</taxon>
        <taxon>Sphaerotilaceae</taxon>
        <taxon>Sphaerotilus</taxon>
    </lineage>
</organism>
<dbReference type="Pfam" id="PF07433">
    <property type="entry name" value="DUF1513"/>
    <property type="match status" value="1"/>
</dbReference>
<dbReference type="EMBL" id="AP025730">
    <property type="protein sequence ID" value="BDI05480.1"/>
    <property type="molecule type" value="Genomic_DNA"/>
</dbReference>
<dbReference type="RefSeq" id="WP_251973509.1">
    <property type="nucleotide sequence ID" value="NZ_AP025730.1"/>
</dbReference>
<keyword evidence="2" id="KW-1185">Reference proteome</keyword>
<dbReference type="InterPro" id="IPR008311">
    <property type="entry name" value="UCP028101"/>
</dbReference>
<reference evidence="1" key="1">
    <citation type="submission" date="2022-04" db="EMBL/GenBank/DDBJ databases">
        <title>Whole genome sequence of Sphaerotilus sp. FB-5.</title>
        <authorList>
            <person name="Takeda M."/>
            <person name="Narihara S."/>
            <person name="Akimoto M."/>
            <person name="Akimoto R."/>
            <person name="Nishiyashiki S."/>
            <person name="Murakami T."/>
        </authorList>
    </citation>
    <scope>NUCLEOTIDE SEQUENCE</scope>
    <source>
        <strain evidence="1">FB-5</strain>
    </source>
</reference>
<protein>
    <recommendedName>
        <fullName evidence="3">DUF1513 domain-containing protein</fullName>
    </recommendedName>
</protein>
<evidence type="ECO:0008006" key="3">
    <source>
        <dbReference type="Google" id="ProtNLM"/>
    </source>
</evidence>
<sequence length="385" mass="41578">MDLTLGRRRFLLSFGALGVLPTWARALPSEGDALRPTLIGAAWRGPNANDTHYAGVLAADWAARTLQIRYAVALPTRPHGLMAEAGGGLLVNGVRPGSWLLRCDGQGKVTQQVDVSRESAQVRLSGHVAVGRDRLYTTEIDYGNDQGRIGVRDRHSLRKLDEWSSGGIEPHQLLIDEAGHLLVANGGVRRTLEDRKVDLPRMDSSLVRLDGGNGRLLRRWKLDDPRLSLRHLAWSRPGADEEPFLGVAMQAEHDDPARRAAAPILAVLDGDTLHTPTRANDGHGYAGDIAAAYQGGFALSSNKAGVAQVWHPAAPEKLTRIVELKEAYALADWTQPEGGPDPANGGSGVLVATGLGLVRWHPSAEPAFLPWPQPMALDNHWVVLG</sequence>
<dbReference type="Proteomes" id="UP001057498">
    <property type="component" value="Chromosome"/>
</dbReference>
<dbReference type="InterPro" id="IPR011044">
    <property type="entry name" value="Quino_amine_DH_bsu"/>
</dbReference>
<gene>
    <name evidence="1" type="ORF">CATMQ487_24500</name>
</gene>